<evidence type="ECO:0008006" key="3">
    <source>
        <dbReference type="Google" id="ProtNLM"/>
    </source>
</evidence>
<keyword evidence="2" id="KW-1185">Reference proteome</keyword>
<dbReference type="Pfam" id="PF02575">
    <property type="entry name" value="YbaB_DNA_bd"/>
    <property type="match status" value="1"/>
</dbReference>
<name>A0ABQ4F047_9ACTN</name>
<evidence type="ECO:0000313" key="1">
    <source>
        <dbReference type="EMBL" id="GIH00286.1"/>
    </source>
</evidence>
<accession>A0ABQ4F047</accession>
<dbReference type="Gene3D" id="3.30.1310.10">
    <property type="entry name" value="Nucleoid-associated protein YbaB-like domain"/>
    <property type="match status" value="1"/>
</dbReference>
<dbReference type="RefSeq" id="WP_203861611.1">
    <property type="nucleotide sequence ID" value="NZ_BAAAZQ010000022.1"/>
</dbReference>
<reference evidence="1 2" key="1">
    <citation type="submission" date="2021-01" db="EMBL/GenBank/DDBJ databases">
        <title>Whole genome shotgun sequence of Plantactinospora mayteni NBRC 109088.</title>
        <authorList>
            <person name="Komaki H."/>
            <person name="Tamura T."/>
        </authorList>
    </citation>
    <scope>NUCLEOTIDE SEQUENCE [LARGE SCALE GENOMIC DNA]</scope>
    <source>
        <strain evidence="1 2">NBRC 109088</strain>
    </source>
</reference>
<organism evidence="1 2">
    <name type="scientific">Plantactinospora mayteni</name>
    <dbReference type="NCBI Taxonomy" id="566021"/>
    <lineage>
        <taxon>Bacteria</taxon>
        <taxon>Bacillati</taxon>
        <taxon>Actinomycetota</taxon>
        <taxon>Actinomycetes</taxon>
        <taxon>Micromonosporales</taxon>
        <taxon>Micromonosporaceae</taxon>
        <taxon>Plantactinospora</taxon>
    </lineage>
</organism>
<protein>
    <recommendedName>
        <fullName evidence="3">YbaB/EbfC family DNA-binding protein</fullName>
    </recommendedName>
</protein>
<sequence length="130" mass="14328">MDISVGELTTRLAEYSRLTEDLLAMREGMDRIRITAYSADELVTVTVGGRGELINLELDPRIYREPDATALAESIAATIRDAAEAAAQDAAQIAGRVIGAGPDDEVDPWFDPALRLLDSEPERSQRLWRE</sequence>
<evidence type="ECO:0000313" key="2">
    <source>
        <dbReference type="Proteomes" id="UP000621500"/>
    </source>
</evidence>
<proteinExistence type="predicted"/>
<gene>
    <name evidence="1" type="ORF">Pma05_68580</name>
</gene>
<dbReference type="InterPro" id="IPR004401">
    <property type="entry name" value="YbaB/EbfC"/>
</dbReference>
<dbReference type="Proteomes" id="UP000621500">
    <property type="component" value="Unassembled WGS sequence"/>
</dbReference>
<comment type="caution">
    <text evidence="1">The sequence shown here is derived from an EMBL/GenBank/DDBJ whole genome shotgun (WGS) entry which is preliminary data.</text>
</comment>
<dbReference type="InterPro" id="IPR036894">
    <property type="entry name" value="YbaB-like_sf"/>
</dbReference>
<dbReference type="EMBL" id="BONX01000052">
    <property type="protein sequence ID" value="GIH00286.1"/>
    <property type="molecule type" value="Genomic_DNA"/>
</dbReference>
<dbReference type="SUPFAM" id="SSF82607">
    <property type="entry name" value="YbaB-like"/>
    <property type="match status" value="1"/>
</dbReference>